<dbReference type="Proteomes" id="UP000253324">
    <property type="component" value="Unassembled WGS sequence"/>
</dbReference>
<feature type="transmembrane region" description="Helical" evidence="1">
    <location>
        <begin position="130"/>
        <end position="152"/>
    </location>
</feature>
<name>A0A368YSW5_9HYPH</name>
<evidence type="ECO:0000256" key="1">
    <source>
        <dbReference type="SAM" id="Phobius"/>
    </source>
</evidence>
<keyword evidence="1" id="KW-1133">Transmembrane helix</keyword>
<comment type="caution">
    <text evidence="2">The sequence shown here is derived from an EMBL/GenBank/DDBJ whole genome shotgun (WGS) entry which is preliminary data.</text>
</comment>
<keyword evidence="1" id="KW-0472">Membrane</keyword>
<dbReference type="AlphaFoldDB" id="A0A368YSW5"/>
<dbReference type="EMBL" id="QPJM01000009">
    <property type="protein sequence ID" value="RCW82027.1"/>
    <property type="molecule type" value="Genomic_DNA"/>
</dbReference>
<protein>
    <submittedName>
        <fullName evidence="2">Uncharacterized protein</fullName>
    </submittedName>
</protein>
<evidence type="ECO:0000313" key="3">
    <source>
        <dbReference type="Proteomes" id="UP000253324"/>
    </source>
</evidence>
<keyword evidence="3" id="KW-1185">Reference proteome</keyword>
<sequence>MNWRGGFFRLWVALTVVWLVVVGIFTYDQILYPSGYIGGMAHYFFNPGNNQYEIYNADTPRANELASWKASGTLSLIAIANQPDWTADLYIPSHQSDAELQVHAERMDAIMSAKSIDAAAGRRKASIKDAIGIGVLVPLSLLLAGLGLGWVLSGFRSRA</sequence>
<gene>
    <name evidence="2" type="ORF">C7476_109209</name>
</gene>
<proteinExistence type="predicted"/>
<accession>A0A368YSW5</accession>
<organism evidence="2 3">
    <name type="scientific">Phyllobacterium bourgognense</name>
    <dbReference type="NCBI Taxonomy" id="314236"/>
    <lineage>
        <taxon>Bacteria</taxon>
        <taxon>Pseudomonadati</taxon>
        <taxon>Pseudomonadota</taxon>
        <taxon>Alphaproteobacteria</taxon>
        <taxon>Hyphomicrobiales</taxon>
        <taxon>Phyllobacteriaceae</taxon>
        <taxon>Phyllobacterium</taxon>
    </lineage>
</organism>
<evidence type="ECO:0000313" key="2">
    <source>
        <dbReference type="EMBL" id="RCW82027.1"/>
    </source>
</evidence>
<reference evidence="2 3" key="1">
    <citation type="submission" date="2018-07" db="EMBL/GenBank/DDBJ databases">
        <title>Genomic Encyclopedia of Type Strains, Phase III (KMG-III): the genomes of soil and plant-associated and newly described type strains.</title>
        <authorList>
            <person name="Whitman W."/>
        </authorList>
    </citation>
    <scope>NUCLEOTIDE SEQUENCE [LARGE SCALE GENOMIC DNA]</scope>
    <source>
        <strain evidence="2 3">31-25a</strain>
    </source>
</reference>
<dbReference type="RefSeq" id="WP_147274675.1">
    <property type="nucleotide sequence ID" value="NZ_QPJM01000009.1"/>
</dbReference>
<keyword evidence="1" id="KW-0812">Transmembrane</keyword>
<feature type="transmembrane region" description="Helical" evidence="1">
    <location>
        <begin position="6"/>
        <end position="27"/>
    </location>
</feature>